<dbReference type="HAMAP" id="MF_01928">
    <property type="entry name" value="PurK"/>
    <property type="match status" value="1"/>
</dbReference>
<feature type="binding site" evidence="4">
    <location>
        <position position="204"/>
    </location>
    <ligand>
        <name>ATP</name>
        <dbReference type="ChEBI" id="CHEBI:30616"/>
    </ligand>
</feature>
<dbReference type="InterPro" id="IPR054350">
    <property type="entry name" value="PurT/PurK_preATP-grasp"/>
</dbReference>
<dbReference type="RefSeq" id="WP_119015347.1">
    <property type="nucleotide sequence ID" value="NZ_QXEV01000001.1"/>
</dbReference>
<dbReference type="GO" id="GO:0034028">
    <property type="term" value="F:5-(carboxyamino)imidazole ribonucleotide synthase activity"/>
    <property type="evidence" value="ECO:0007669"/>
    <property type="project" value="UniProtKB-UniRule"/>
</dbReference>
<keyword evidence="4" id="KW-0436">Ligase</keyword>
<evidence type="ECO:0000259" key="5">
    <source>
        <dbReference type="PROSITE" id="PS50975"/>
    </source>
</evidence>
<dbReference type="InterPro" id="IPR013815">
    <property type="entry name" value="ATP_grasp_subdomain_1"/>
</dbReference>
<comment type="similarity">
    <text evidence="4">Belongs to the PurK/PurT family.</text>
</comment>
<feature type="binding site" evidence="4">
    <location>
        <position position="182"/>
    </location>
    <ligand>
        <name>ATP</name>
        <dbReference type="ChEBI" id="CHEBI:30616"/>
    </ligand>
</feature>
<evidence type="ECO:0000256" key="4">
    <source>
        <dbReference type="HAMAP-Rule" id="MF_01928"/>
    </source>
</evidence>
<evidence type="ECO:0000256" key="1">
    <source>
        <dbReference type="ARBA" id="ARBA00022741"/>
    </source>
</evidence>
<feature type="binding site" evidence="4">
    <location>
        <begin position="174"/>
        <end position="177"/>
    </location>
    <ligand>
        <name>ATP</name>
        <dbReference type="ChEBI" id="CHEBI:30616"/>
    </ligand>
</feature>
<dbReference type="InterPro" id="IPR011054">
    <property type="entry name" value="Rudment_hybrid_motif"/>
</dbReference>
<proteinExistence type="inferred from homology"/>
<gene>
    <name evidence="4" type="primary">purK</name>
    <name evidence="6" type="ORF">EI71_00169</name>
</gene>
<keyword evidence="7" id="KW-1185">Reference proteome</keyword>
<feature type="binding site" evidence="4">
    <location>
        <position position="100"/>
    </location>
    <ligand>
        <name>ATP</name>
        <dbReference type="ChEBI" id="CHEBI:30616"/>
    </ligand>
</feature>
<comment type="pathway">
    <text evidence="4">Purine metabolism; IMP biosynthesis via de novo pathway; 5-amino-1-(5-phospho-D-ribosyl)imidazole-4-carboxylate from 5-amino-1-(5-phospho-D-ribosyl)imidazole (N5-CAIR route): step 1/2.</text>
</comment>
<dbReference type="InParanoid" id="A0A397RY32"/>
<protein>
    <recommendedName>
        <fullName evidence="4">N5-carboxyaminoimidazole ribonucleotide synthase</fullName>
        <shortName evidence="4">N5-CAIR synthase</shortName>
        <ecNumber evidence="4">6.3.4.18</ecNumber>
    </recommendedName>
    <alternativeName>
        <fullName evidence="4">5-(carboxyamino)imidazole ribonucleotide synthetase</fullName>
    </alternativeName>
</protein>
<dbReference type="Gene3D" id="3.30.470.20">
    <property type="entry name" value="ATP-grasp fold, B domain"/>
    <property type="match status" value="1"/>
</dbReference>
<dbReference type="InterPro" id="IPR003135">
    <property type="entry name" value="ATP-grasp_carboxylate-amine"/>
</dbReference>
<comment type="function">
    <text evidence="4">Catalyzes the ATP-dependent conversion of 5-aminoimidazole ribonucleotide (AIR) and HCO(3)(-) to N5-carboxyaminoimidazole ribonucleotide (N5-CAIR).</text>
</comment>
<dbReference type="SUPFAM" id="SSF52440">
    <property type="entry name" value="PreATP-grasp domain"/>
    <property type="match status" value="1"/>
</dbReference>
<dbReference type="Gene3D" id="3.30.1490.20">
    <property type="entry name" value="ATP-grasp fold, A domain"/>
    <property type="match status" value="1"/>
</dbReference>
<dbReference type="GO" id="GO:0046872">
    <property type="term" value="F:metal ion binding"/>
    <property type="evidence" value="ECO:0007669"/>
    <property type="project" value="InterPro"/>
</dbReference>
<evidence type="ECO:0000256" key="3">
    <source>
        <dbReference type="ARBA" id="ARBA00022840"/>
    </source>
</evidence>
<comment type="subunit">
    <text evidence="4">Homodimer.</text>
</comment>
<dbReference type="PANTHER" id="PTHR11609">
    <property type="entry name" value="PURINE BIOSYNTHESIS PROTEIN 6/7, PUR6/7"/>
    <property type="match status" value="1"/>
</dbReference>
<feature type="binding site" evidence="4">
    <location>
        <position position="140"/>
    </location>
    <ligand>
        <name>ATP</name>
        <dbReference type="ChEBI" id="CHEBI:30616"/>
    </ligand>
</feature>
<dbReference type="FunCoup" id="A0A397RY32">
    <property type="interactions" value="229"/>
</dbReference>
<organism evidence="6 7">
    <name type="scientific">Anaeroplasma bactoclasticum</name>
    <dbReference type="NCBI Taxonomy" id="2088"/>
    <lineage>
        <taxon>Bacteria</taxon>
        <taxon>Bacillati</taxon>
        <taxon>Mycoplasmatota</taxon>
        <taxon>Mollicutes</taxon>
        <taxon>Anaeroplasmatales</taxon>
        <taxon>Anaeroplasmataceae</taxon>
        <taxon>Anaeroplasma</taxon>
    </lineage>
</organism>
<comment type="caution">
    <text evidence="6">The sequence shown here is derived from an EMBL/GenBank/DDBJ whole genome shotgun (WGS) entry which is preliminary data.</text>
</comment>
<dbReference type="SUPFAM" id="SSF56059">
    <property type="entry name" value="Glutathione synthetase ATP-binding domain-like"/>
    <property type="match status" value="1"/>
</dbReference>
<dbReference type="PROSITE" id="PS50975">
    <property type="entry name" value="ATP_GRASP"/>
    <property type="match status" value="1"/>
</dbReference>
<dbReference type="PANTHER" id="PTHR11609:SF5">
    <property type="entry name" value="PHOSPHORIBOSYLAMINOIMIDAZOLE CARBOXYLASE"/>
    <property type="match status" value="1"/>
</dbReference>
<feature type="domain" description="ATP-grasp" evidence="5">
    <location>
        <begin position="104"/>
        <end position="285"/>
    </location>
</feature>
<name>A0A397RY32_9MOLU</name>
<dbReference type="Pfam" id="PF22660">
    <property type="entry name" value="RS_preATP-grasp-like"/>
    <property type="match status" value="1"/>
</dbReference>
<dbReference type="OrthoDB" id="9804625at2"/>
<evidence type="ECO:0000256" key="2">
    <source>
        <dbReference type="ARBA" id="ARBA00022755"/>
    </source>
</evidence>
<dbReference type="EMBL" id="QXEV01000001">
    <property type="protein sequence ID" value="RIA78608.1"/>
    <property type="molecule type" value="Genomic_DNA"/>
</dbReference>
<dbReference type="Proteomes" id="UP000266506">
    <property type="component" value="Unassembled WGS sequence"/>
</dbReference>
<dbReference type="UniPathway" id="UPA00074">
    <property type="reaction ID" value="UER00942"/>
</dbReference>
<feature type="binding site" evidence="4">
    <location>
        <begin position="255"/>
        <end position="256"/>
    </location>
    <ligand>
        <name>ATP</name>
        <dbReference type="ChEBI" id="CHEBI:30616"/>
    </ligand>
</feature>
<dbReference type="GO" id="GO:0005524">
    <property type="term" value="F:ATP binding"/>
    <property type="evidence" value="ECO:0007669"/>
    <property type="project" value="UniProtKB-UniRule"/>
</dbReference>
<feature type="binding site" evidence="4">
    <location>
        <begin position="145"/>
        <end position="151"/>
    </location>
    <ligand>
        <name>ATP</name>
        <dbReference type="ChEBI" id="CHEBI:30616"/>
    </ligand>
</feature>
<dbReference type="SUPFAM" id="SSF51246">
    <property type="entry name" value="Rudiment single hybrid motif"/>
    <property type="match status" value="1"/>
</dbReference>
<dbReference type="GO" id="GO:0005829">
    <property type="term" value="C:cytosol"/>
    <property type="evidence" value="ECO:0007669"/>
    <property type="project" value="TreeGrafter"/>
</dbReference>
<comment type="catalytic activity">
    <reaction evidence="4">
        <text>5-amino-1-(5-phospho-beta-D-ribosyl)imidazole + hydrogencarbonate + ATP = 5-carboxyamino-1-(5-phospho-D-ribosyl)imidazole + ADP + phosphate + 2 H(+)</text>
        <dbReference type="Rhea" id="RHEA:19317"/>
        <dbReference type="ChEBI" id="CHEBI:15378"/>
        <dbReference type="ChEBI" id="CHEBI:17544"/>
        <dbReference type="ChEBI" id="CHEBI:30616"/>
        <dbReference type="ChEBI" id="CHEBI:43474"/>
        <dbReference type="ChEBI" id="CHEBI:58730"/>
        <dbReference type="ChEBI" id="CHEBI:137981"/>
        <dbReference type="ChEBI" id="CHEBI:456216"/>
        <dbReference type="EC" id="6.3.4.18"/>
    </reaction>
</comment>
<dbReference type="InterPro" id="IPR011761">
    <property type="entry name" value="ATP-grasp"/>
</dbReference>
<keyword evidence="2 4" id="KW-0658">Purine biosynthesis</keyword>
<dbReference type="GO" id="GO:0006189">
    <property type="term" value="P:'de novo' IMP biosynthetic process"/>
    <property type="evidence" value="ECO:0007669"/>
    <property type="project" value="UniProtKB-UniRule"/>
</dbReference>
<dbReference type="Pfam" id="PF02222">
    <property type="entry name" value="ATP-grasp"/>
    <property type="match status" value="1"/>
</dbReference>
<dbReference type="AlphaFoldDB" id="A0A397RY32"/>
<accession>A0A397RY32</accession>
<sequence length="361" mass="41466">MKKIGIIGGGQLGMMLAMAAKELGAECICLDPNPTCPASFVCKETIVSEYSNLEGLKKLGDKTDVLTYEFENVPSEQLKFIRDTYNIPQGILPLFDSQNRIREKINAKNLGLKTPKFKPIYSKKDLEDGIKEIGYPCVYKTTTMGYDGHGQVVLKSDKDIEKVNPYLKGEGILEEFIKYDFETSIILIRSKDKTISFPMGINKHKNGILDLCIIDEALPVFDWIKQASIRFMERAKYYGILTIEYFVKGDEFYFNEMAPRPHNSGHYTIEGCNVSQYSELAKFLLDLPLETPKLKSKTIMKNILGFDYENMKKLENSDKVHIHDYHKSDVREKRKMAHITFTDTSIDEYNLKYKKLFSEDE</sequence>
<dbReference type="InterPro" id="IPR016185">
    <property type="entry name" value="PreATP-grasp_dom_sf"/>
</dbReference>
<keyword evidence="3 4" id="KW-0067">ATP-binding</keyword>
<keyword evidence="1 4" id="KW-0547">Nucleotide-binding</keyword>
<evidence type="ECO:0000313" key="6">
    <source>
        <dbReference type="EMBL" id="RIA78608.1"/>
    </source>
</evidence>
<dbReference type="InterPro" id="IPR040686">
    <property type="entry name" value="PurK_C"/>
</dbReference>
<dbReference type="GO" id="GO:0004638">
    <property type="term" value="F:phosphoribosylaminoimidazole carboxylase activity"/>
    <property type="evidence" value="ECO:0007669"/>
    <property type="project" value="InterPro"/>
</dbReference>
<dbReference type="Pfam" id="PF17769">
    <property type="entry name" value="PurK_C"/>
    <property type="match status" value="1"/>
</dbReference>
<dbReference type="InterPro" id="IPR005875">
    <property type="entry name" value="PurK"/>
</dbReference>
<evidence type="ECO:0000313" key="7">
    <source>
        <dbReference type="Proteomes" id="UP000266506"/>
    </source>
</evidence>
<dbReference type="EC" id="6.3.4.18" evidence="4"/>
<reference evidence="6 7" key="1">
    <citation type="submission" date="2018-08" db="EMBL/GenBank/DDBJ databases">
        <title>Genomic Encyclopedia of Archaeal and Bacterial Type Strains, Phase II (KMG-II): from individual species to whole genera.</title>
        <authorList>
            <person name="Goeker M."/>
        </authorList>
    </citation>
    <scope>NUCLEOTIDE SEQUENCE [LARGE SCALE GENOMIC DNA]</scope>
    <source>
        <strain evidence="6 7">ATCC 27112</strain>
    </source>
</reference>
<dbReference type="Gene3D" id="3.40.50.20">
    <property type="match status" value="1"/>
</dbReference>